<organism evidence="1 2">
    <name type="scientific">Pantoea ananas</name>
    <name type="common">Erwinia uredovora</name>
    <dbReference type="NCBI Taxonomy" id="553"/>
    <lineage>
        <taxon>Bacteria</taxon>
        <taxon>Pseudomonadati</taxon>
        <taxon>Pseudomonadota</taxon>
        <taxon>Gammaproteobacteria</taxon>
        <taxon>Enterobacterales</taxon>
        <taxon>Erwiniaceae</taxon>
        <taxon>Pantoea</taxon>
    </lineage>
</organism>
<evidence type="ECO:0000313" key="1">
    <source>
        <dbReference type="EMBL" id="MCW0343408.1"/>
    </source>
</evidence>
<comment type="caution">
    <text evidence="1">The sequence shown here is derived from an EMBL/GenBank/DDBJ whole genome shotgun (WGS) entry which is preliminary data.</text>
</comment>
<name>A0AAJ1FVE7_PANAN</name>
<evidence type="ECO:0000313" key="2">
    <source>
        <dbReference type="Proteomes" id="UP001208888"/>
    </source>
</evidence>
<reference evidence="1" key="1">
    <citation type="submission" date="2022-06" db="EMBL/GenBank/DDBJ databases">
        <title>Dynamics of rice microbiomes reveals core vertical transmitted seed endophytes.</title>
        <authorList>
            <person name="Liao K."/>
            <person name="Zhang X."/>
        </authorList>
    </citation>
    <scope>NUCLEOTIDE SEQUENCE</scope>
    <source>
        <strain evidence="1">JT1-17</strain>
    </source>
</reference>
<dbReference type="AlphaFoldDB" id="A0AAJ1FVE7"/>
<protein>
    <recommendedName>
        <fullName evidence="3">Phage replication protein</fullName>
    </recommendedName>
</protein>
<dbReference type="Pfam" id="PF06992">
    <property type="entry name" value="Phage_lambda_P"/>
    <property type="match status" value="1"/>
</dbReference>
<dbReference type="Proteomes" id="UP001208888">
    <property type="component" value="Unassembled WGS sequence"/>
</dbReference>
<gene>
    <name evidence="1" type="ORF">NB703_001501</name>
</gene>
<dbReference type="EMBL" id="JANFVX010000004">
    <property type="protein sequence ID" value="MCW0343408.1"/>
    <property type="molecule type" value="Genomic_DNA"/>
</dbReference>
<sequence length="228" mass="26190">MKSIAEQMVNLDRENMKRVANGLAEIQDDAPQQAEQVAEIFNTLFGQLRAAFPAAMANLRTQEELNEFRRQWLLSFRENGITTMAQVNAGMRAARKQEKPFLPSPGQFVAWCRDGKGALGITAAEVLKEFWHWRRTVFRYPTSEQYPWTQAVMYHICLELRRRSNDRQLTEPELLAEAKKLIQYWDDRVTEGKPVPPVRKALSAPAQDSGPTPAEILKAEYLRRKGMV</sequence>
<dbReference type="RefSeq" id="WP_105088774.1">
    <property type="nucleotide sequence ID" value="NZ_CP035034.1"/>
</dbReference>
<dbReference type="InterPro" id="IPR009731">
    <property type="entry name" value="P-like"/>
</dbReference>
<accession>A0AAJ1FVE7</accession>
<evidence type="ECO:0008006" key="3">
    <source>
        <dbReference type="Google" id="ProtNLM"/>
    </source>
</evidence>
<proteinExistence type="predicted"/>
<dbReference type="GO" id="GO:0006270">
    <property type="term" value="P:DNA replication initiation"/>
    <property type="evidence" value="ECO:0007669"/>
    <property type="project" value="InterPro"/>
</dbReference>